<evidence type="ECO:0000313" key="1">
    <source>
        <dbReference type="EMBL" id="PKG26178.1"/>
    </source>
</evidence>
<comment type="caution">
    <text evidence="1">The sequence shown here is derived from an EMBL/GenBank/DDBJ whole genome shotgun (WGS) entry which is preliminary data.</text>
</comment>
<dbReference type="Gene3D" id="3.40.470.10">
    <property type="entry name" value="Uracil-DNA glycosylase-like domain"/>
    <property type="match status" value="1"/>
</dbReference>
<evidence type="ECO:0008006" key="3">
    <source>
        <dbReference type="Google" id="ProtNLM"/>
    </source>
</evidence>
<accession>A0A2N0Z9I7</accession>
<keyword evidence="2" id="KW-1185">Reference proteome</keyword>
<gene>
    <name evidence="1" type="ORF">CWS20_25535</name>
</gene>
<dbReference type="Proteomes" id="UP000233343">
    <property type="component" value="Unassembled WGS sequence"/>
</dbReference>
<proteinExistence type="predicted"/>
<protein>
    <recommendedName>
        <fullName evidence="3">Uracil-DNA glycosylase-like domain-containing protein</fullName>
    </recommendedName>
</protein>
<dbReference type="AlphaFoldDB" id="A0A2N0Z9I7"/>
<evidence type="ECO:0000313" key="2">
    <source>
        <dbReference type="Proteomes" id="UP000233343"/>
    </source>
</evidence>
<name>A0A2N0Z9I7_9BACI</name>
<organism evidence="1 2">
    <name type="scientific">Cytobacillus horneckiae</name>
    <dbReference type="NCBI Taxonomy" id="549687"/>
    <lineage>
        <taxon>Bacteria</taxon>
        <taxon>Bacillati</taxon>
        <taxon>Bacillota</taxon>
        <taxon>Bacilli</taxon>
        <taxon>Bacillales</taxon>
        <taxon>Bacillaceae</taxon>
        <taxon>Cytobacillus</taxon>
    </lineage>
</organism>
<dbReference type="RefSeq" id="WP_066192412.1">
    <property type="nucleotide sequence ID" value="NZ_PISD01000076.1"/>
</dbReference>
<reference evidence="1 2" key="1">
    <citation type="journal article" date="2010" name="Int. J. Syst. Evol. Microbiol.">
        <title>Bacillus horneckiae sp. nov., isolated from a spacecraft-assembly clean room.</title>
        <authorList>
            <person name="Vaishampayan P."/>
            <person name="Probst A."/>
            <person name="Krishnamurthi S."/>
            <person name="Ghosh S."/>
            <person name="Osman S."/>
            <person name="McDowall A."/>
            <person name="Ruckmani A."/>
            <person name="Mayilraj S."/>
            <person name="Venkateswaran K."/>
        </authorList>
    </citation>
    <scope>NUCLEOTIDE SEQUENCE [LARGE SCALE GENOMIC DNA]</scope>
    <source>
        <strain evidence="2">1PO1SC</strain>
    </source>
</reference>
<sequence>MGENIIEILRKLSHIHAKYDVYSENQIKGNVKESIIEDIRLIPRLKYLANYYDTYFDEYQKQIEGNWNNNTFKGDSIARSTDLPFIGSDVLESGTANYLFVFKGSLQSIEKLSMTVLSCFWIFNNNLQYQNIFNKYWPSQNYNLLLENLGITPEIAKKSYVTDFARIPNNKGTRDTKKCRALLLDEIEILKPNLVILVGAEPRNVFISELERNPDKFITVPFSLKGVPKKTQEEGPLMYEDLRSRYSGQ</sequence>
<dbReference type="InterPro" id="IPR036895">
    <property type="entry name" value="Uracil-DNA_glycosylase-like_sf"/>
</dbReference>
<dbReference type="EMBL" id="PISD01000076">
    <property type="protein sequence ID" value="PKG26178.1"/>
    <property type="molecule type" value="Genomic_DNA"/>
</dbReference>